<dbReference type="EMBL" id="KN817609">
    <property type="protein sequence ID" value="KJA17117.1"/>
    <property type="molecule type" value="Genomic_DNA"/>
</dbReference>
<proteinExistence type="predicted"/>
<protein>
    <submittedName>
        <fullName evidence="1">Uncharacterized protein</fullName>
    </submittedName>
</protein>
<gene>
    <name evidence="1" type="ORF">HYPSUDRAFT_1044507</name>
</gene>
<sequence>MLSSSFALHLTTNLRQTARTSAHARVLPHTCTWAKVSTLNVKKKVKAKAILRTLRPDRIVETGQEIIDLSGKCAKTVRVPLTHPRWPSALGPRVLLQASADLVRTTKERFPDDTRGFFYYHRGVPALAGGVRFRVCDDAAGFDAGRDLELRSGLWQAQPLDVARVAKFRGFIPLLLQERLVDEDLLADAAKIKAKKRYRFYSFSDPFLFSAKSDGFRLHFITRKGSNEHRFTNPLEDTRDDKPAFPYTGRLWACFEISKMPEHAKKGPCLLLRCLEIVQPIECVVPGYDGHVYPPSPGEYVMRNGRPWYHRLLRQEEKFRDMMEQEGIYPSAEECALIVIPRPTA</sequence>
<accession>A0A0D2KR52</accession>
<evidence type="ECO:0000313" key="1">
    <source>
        <dbReference type="EMBL" id="KJA17117.1"/>
    </source>
</evidence>
<dbReference type="Proteomes" id="UP000054270">
    <property type="component" value="Unassembled WGS sequence"/>
</dbReference>
<organism evidence="1 2">
    <name type="scientific">Hypholoma sublateritium (strain FD-334 SS-4)</name>
    <dbReference type="NCBI Taxonomy" id="945553"/>
    <lineage>
        <taxon>Eukaryota</taxon>
        <taxon>Fungi</taxon>
        <taxon>Dikarya</taxon>
        <taxon>Basidiomycota</taxon>
        <taxon>Agaricomycotina</taxon>
        <taxon>Agaricomycetes</taxon>
        <taxon>Agaricomycetidae</taxon>
        <taxon>Agaricales</taxon>
        <taxon>Agaricineae</taxon>
        <taxon>Strophariaceae</taxon>
        <taxon>Hypholoma</taxon>
    </lineage>
</organism>
<dbReference type="OrthoDB" id="3067792at2759"/>
<reference evidence="2" key="1">
    <citation type="submission" date="2014-04" db="EMBL/GenBank/DDBJ databases">
        <title>Evolutionary Origins and Diversification of the Mycorrhizal Mutualists.</title>
        <authorList>
            <consortium name="DOE Joint Genome Institute"/>
            <consortium name="Mycorrhizal Genomics Consortium"/>
            <person name="Kohler A."/>
            <person name="Kuo A."/>
            <person name="Nagy L.G."/>
            <person name="Floudas D."/>
            <person name="Copeland A."/>
            <person name="Barry K.W."/>
            <person name="Cichocki N."/>
            <person name="Veneault-Fourrey C."/>
            <person name="LaButti K."/>
            <person name="Lindquist E.A."/>
            <person name="Lipzen A."/>
            <person name="Lundell T."/>
            <person name="Morin E."/>
            <person name="Murat C."/>
            <person name="Riley R."/>
            <person name="Ohm R."/>
            <person name="Sun H."/>
            <person name="Tunlid A."/>
            <person name="Henrissat B."/>
            <person name="Grigoriev I.V."/>
            <person name="Hibbett D.S."/>
            <person name="Martin F."/>
        </authorList>
    </citation>
    <scope>NUCLEOTIDE SEQUENCE [LARGE SCALE GENOMIC DNA]</scope>
    <source>
        <strain evidence="2">FD-334 SS-4</strain>
    </source>
</reference>
<dbReference type="AlphaFoldDB" id="A0A0D2KR52"/>
<name>A0A0D2KR52_HYPSF</name>
<keyword evidence="2" id="KW-1185">Reference proteome</keyword>
<evidence type="ECO:0000313" key="2">
    <source>
        <dbReference type="Proteomes" id="UP000054270"/>
    </source>
</evidence>